<dbReference type="Gene3D" id="3.40.50.11350">
    <property type="match status" value="1"/>
</dbReference>
<name>A0A1V9XNQ4_9ACAR</name>
<dbReference type="AlphaFoldDB" id="A0A1V9XNQ4"/>
<gene>
    <name evidence="9" type="ORF">BIW11_00821</name>
</gene>
<organism evidence="9 10">
    <name type="scientific">Tropilaelaps mercedesae</name>
    <dbReference type="NCBI Taxonomy" id="418985"/>
    <lineage>
        <taxon>Eukaryota</taxon>
        <taxon>Metazoa</taxon>
        <taxon>Ecdysozoa</taxon>
        <taxon>Arthropoda</taxon>
        <taxon>Chelicerata</taxon>
        <taxon>Arachnida</taxon>
        <taxon>Acari</taxon>
        <taxon>Parasitiformes</taxon>
        <taxon>Mesostigmata</taxon>
        <taxon>Gamasina</taxon>
        <taxon>Dermanyssoidea</taxon>
        <taxon>Laelapidae</taxon>
        <taxon>Tropilaelaps</taxon>
    </lineage>
</organism>
<dbReference type="Gene3D" id="1.10.287.1060">
    <property type="entry name" value="ESAT-6-like"/>
    <property type="match status" value="1"/>
</dbReference>
<evidence type="ECO:0000256" key="6">
    <source>
        <dbReference type="SAM" id="Phobius"/>
    </source>
</evidence>
<evidence type="ECO:0000256" key="1">
    <source>
        <dbReference type="ARBA" id="ARBA00022443"/>
    </source>
</evidence>
<feature type="transmembrane region" description="Helical" evidence="6">
    <location>
        <begin position="37"/>
        <end position="57"/>
    </location>
</feature>
<feature type="domain" description="GT23" evidence="8">
    <location>
        <begin position="282"/>
        <end position="597"/>
    </location>
</feature>
<dbReference type="CDD" id="cd11792">
    <property type="entry name" value="SH3_Fut8"/>
    <property type="match status" value="1"/>
</dbReference>
<keyword evidence="6" id="KW-0812">Transmembrane</keyword>
<proteinExistence type="inferred from homology"/>
<dbReference type="GO" id="GO:0046921">
    <property type="term" value="F:alpha-(1-&gt;6)-fucosyltransferase activity"/>
    <property type="evidence" value="ECO:0007669"/>
    <property type="project" value="TreeGrafter"/>
</dbReference>
<evidence type="ECO:0008006" key="11">
    <source>
        <dbReference type="Google" id="ProtNLM"/>
    </source>
</evidence>
<evidence type="ECO:0000256" key="4">
    <source>
        <dbReference type="PROSITE-ProRule" id="PRU00192"/>
    </source>
</evidence>
<evidence type="ECO:0000259" key="8">
    <source>
        <dbReference type="PROSITE" id="PS51659"/>
    </source>
</evidence>
<evidence type="ECO:0000313" key="9">
    <source>
        <dbReference type="EMBL" id="OQR75134.1"/>
    </source>
</evidence>
<keyword evidence="6" id="KW-1133">Transmembrane helix</keyword>
<evidence type="ECO:0000256" key="5">
    <source>
        <dbReference type="PROSITE-ProRule" id="PRU00992"/>
    </source>
</evidence>
<dbReference type="InterPro" id="IPR001452">
    <property type="entry name" value="SH3_domain"/>
</dbReference>
<dbReference type="InterPro" id="IPR036028">
    <property type="entry name" value="SH3-like_dom_sf"/>
</dbReference>
<dbReference type="STRING" id="418985.A0A1V9XNQ4"/>
<evidence type="ECO:0000259" key="7">
    <source>
        <dbReference type="PROSITE" id="PS50002"/>
    </source>
</evidence>
<keyword evidence="1 4" id="KW-0728">SH3 domain</keyword>
<feature type="region of interest" description="Important for donor substrate binding" evidence="5">
    <location>
        <begin position="438"/>
        <end position="439"/>
    </location>
</feature>
<dbReference type="FunCoup" id="A0A1V9XNQ4">
    <property type="interactions" value="388"/>
</dbReference>
<dbReference type="Pfam" id="PF19745">
    <property type="entry name" value="FUT8_N_cat"/>
    <property type="match status" value="1"/>
</dbReference>
<feature type="domain" description="SH3" evidence="7">
    <location>
        <begin position="528"/>
        <end position="590"/>
    </location>
</feature>
<dbReference type="InterPro" id="IPR027350">
    <property type="entry name" value="GT23_dom"/>
</dbReference>
<dbReference type="InterPro" id="IPR045573">
    <property type="entry name" value="Fut8_N_cat"/>
</dbReference>
<dbReference type="PROSITE" id="PS50002">
    <property type="entry name" value="SH3"/>
    <property type="match status" value="1"/>
</dbReference>
<dbReference type="SUPFAM" id="SSF50044">
    <property type="entry name" value="SH3-domain"/>
    <property type="match status" value="1"/>
</dbReference>
<evidence type="ECO:0000256" key="3">
    <source>
        <dbReference type="ARBA" id="ARBA00022679"/>
    </source>
</evidence>
<dbReference type="PANTHER" id="PTHR13132">
    <property type="entry name" value="ALPHA- 1,6 -FUCOSYLTRANSFERASE"/>
    <property type="match status" value="1"/>
</dbReference>
<comment type="similarity">
    <text evidence="5">Belongs to the glycosyltransferase 23 family.</text>
</comment>
<evidence type="ECO:0000313" key="10">
    <source>
        <dbReference type="Proteomes" id="UP000192247"/>
    </source>
</evidence>
<accession>A0A1V9XNQ4</accession>
<protein>
    <recommendedName>
        <fullName evidence="11">GT23 domain-containing protein</fullName>
    </recommendedName>
</protein>
<dbReference type="PROSITE" id="PS51659">
    <property type="entry name" value="GT23"/>
    <property type="match status" value="1"/>
</dbReference>
<comment type="caution">
    <text evidence="9">The sequence shown here is derived from an EMBL/GenBank/DDBJ whole genome shotgun (WGS) entry which is preliminary data.</text>
</comment>
<dbReference type="PANTHER" id="PTHR13132:SF29">
    <property type="entry name" value="ALPHA-(1,6)-FUCOSYLTRANSFERASE"/>
    <property type="match status" value="1"/>
</dbReference>
<dbReference type="InParanoid" id="A0A1V9XNQ4"/>
<keyword evidence="10" id="KW-1185">Reference proteome</keyword>
<dbReference type="OrthoDB" id="2014825at2759"/>
<keyword evidence="6" id="KW-0472">Membrane</keyword>
<evidence type="ECO:0000256" key="2">
    <source>
        <dbReference type="ARBA" id="ARBA00022676"/>
    </source>
</evidence>
<dbReference type="EMBL" id="MNPL01006800">
    <property type="protein sequence ID" value="OQR75134.1"/>
    <property type="molecule type" value="Genomic_DNA"/>
</dbReference>
<dbReference type="InterPro" id="IPR035653">
    <property type="entry name" value="Fut8_SH3"/>
</dbReference>
<dbReference type="Gene3D" id="2.30.30.40">
    <property type="entry name" value="SH3 Domains"/>
    <property type="match status" value="1"/>
</dbReference>
<dbReference type="CDD" id="cd11300">
    <property type="entry name" value="Fut8_like"/>
    <property type="match status" value="1"/>
</dbReference>
<keyword evidence="2 5" id="KW-0328">Glycosyltransferase</keyword>
<keyword evidence="3 5" id="KW-0808">Transferase</keyword>
<dbReference type="GO" id="GO:0006487">
    <property type="term" value="P:protein N-linked glycosylation"/>
    <property type="evidence" value="ECO:0007669"/>
    <property type="project" value="TreeGrafter"/>
</dbReference>
<reference evidence="9 10" key="1">
    <citation type="journal article" date="2017" name="Gigascience">
        <title>Draft genome of the honey bee ectoparasitic mite, Tropilaelaps mercedesae, is shaped by the parasitic life history.</title>
        <authorList>
            <person name="Dong X."/>
            <person name="Armstrong S.D."/>
            <person name="Xia D."/>
            <person name="Makepeace B.L."/>
            <person name="Darby A.C."/>
            <person name="Kadowaki T."/>
        </authorList>
    </citation>
    <scope>NUCLEOTIDE SEQUENCE [LARGE SCALE GENOMIC DNA]</scope>
    <source>
        <strain evidence="9">Wuxi-XJTLU</strain>
    </source>
</reference>
<dbReference type="Proteomes" id="UP000192247">
    <property type="component" value="Unassembled WGS sequence"/>
</dbReference>
<sequence length="597" mass="67150">MKTLHGSIAYEKSVLFFPAGHEARTADGMLSPSVTRLVITALIVWLIIVILLSGPFLRPGELPEDQVWLRSMDDVAMPVPPLTASTLPQAPAGWFTRHLHPSSTGVICMANGFSCPKIMANICGWWPSLDVPPRLAGVYVIARLNRAIDELEGVKRSNAQLRLFVEALTKGKPIQASTVCLTAPPTDYEVYRRKAEDDIRELWFFARAQLNKMINKAKGADKVTLKFIRDGIYERQMSALINMEAMRSRDGYEEWRAKESQALSQAVRDRIRALQNPTDCATAKKILCNLNKGCGYGCQIHHAAYCLVMSISMKRTLVLKSKGWRYNKRGFEDVFLPVSNSCLTTSDDHVLKYPAPDDVLDIELPVIDSINPKPIQLPLALPKGLAQRVKQLHGNPALWWISQLVSFLQRPQKKIKNFLEQVENSTGLKRPYVGIHVRRTDKIGSEASYHSIEEYMSWAIEFFDRHEMARGPLDRRRVYIASDDASVLRDARSQFPDYEFFGDAKIAASASVTSRFHSLDDIFYYGGQKDHNVVAVLNNPSNSENEQIGFVKGDILGIAGNHWDGFSRGVNRRTGERGLFPSFKTVEFVDAIDFGDF</sequence>